<sequence>MIISASRRTDIPAFYADWFINRLHQGFVYVKNPRNFRRIAKVVLNPEVVDCIVFWTKNPRPMLDRLNIIDALGYRYYFQFTLTPYDRQVETGLPAKAEIMETFRHVSDKIGSHRVVWRYDPVIISSDFSVQYHLEEFDRLCGKLAAYTQKCVFSFIDLYAKIRERLKPFAVCEINTLQMNQLAQGFAQIARRHKLTLATCSETVDFASYGIAHAACIDQALLEHILGCSLCAKKDPNQRPACQCIESIDIGAYNCCSHGCVYCYATTSENMVCQAIRGHDPHSPLLDQLRGDEIITDRRANSLKVPHISLF</sequence>
<dbReference type="EMBL" id="FMJE01000004">
    <property type="protein sequence ID" value="SCM81668.1"/>
    <property type="molecule type" value="Genomic_DNA"/>
</dbReference>
<dbReference type="InterPro" id="IPR014998">
    <property type="entry name" value="DUF1848"/>
</dbReference>
<name>A0A212LVX0_9FIRM</name>
<protein>
    <recommendedName>
        <fullName evidence="2">DNA repair photolyase</fullName>
    </recommendedName>
</protein>
<evidence type="ECO:0000313" key="1">
    <source>
        <dbReference type="EMBL" id="SCM81668.1"/>
    </source>
</evidence>
<proteinExistence type="predicted"/>
<reference evidence="1" key="1">
    <citation type="submission" date="2016-08" db="EMBL/GenBank/DDBJ databases">
        <authorList>
            <person name="Seilhamer J.J."/>
        </authorList>
    </citation>
    <scope>NUCLEOTIDE SEQUENCE</scope>
    <source>
        <strain evidence="1">86</strain>
    </source>
</reference>
<evidence type="ECO:0008006" key="2">
    <source>
        <dbReference type="Google" id="ProtNLM"/>
    </source>
</evidence>
<organism evidence="1">
    <name type="scientific">uncultured Sporomusa sp</name>
    <dbReference type="NCBI Taxonomy" id="307249"/>
    <lineage>
        <taxon>Bacteria</taxon>
        <taxon>Bacillati</taxon>
        <taxon>Bacillota</taxon>
        <taxon>Negativicutes</taxon>
        <taxon>Selenomonadales</taxon>
        <taxon>Sporomusaceae</taxon>
        <taxon>Sporomusa</taxon>
        <taxon>environmental samples</taxon>
    </lineage>
</organism>
<accession>A0A212LVX0</accession>
<dbReference type="AlphaFoldDB" id="A0A212LVX0"/>
<gene>
    <name evidence="1" type="ORF">KL86SPO_40152</name>
</gene>
<dbReference type="RefSeq" id="WP_288184632.1">
    <property type="nucleotide sequence ID" value="NZ_LT608335.1"/>
</dbReference>
<dbReference type="Pfam" id="PF08902">
    <property type="entry name" value="DUF1848"/>
    <property type="match status" value="1"/>
</dbReference>